<organism evidence="1 2">
    <name type="scientific">Daphnia magna</name>
    <dbReference type="NCBI Taxonomy" id="35525"/>
    <lineage>
        <taxon>Eukaryota</taxon>
        <taxon>Metazoa</taxon>
        <taxon>Ecdysozoa</taxon>
        <taxon>Arthropoda</taxon>
        <taxon>Crustacea</taxon>
        <taxon>Branchiopoda</taxon>
        <taxon>Diplostraca</taxon>
        <taxon>Cladocera</taxon>
        <taxon>Anomopoda</taxon>
        <taxon>Daphniidae</taxon>
        <taxon>Daphnia</taxon>
    </lineage>
</organism>
<keyword evidence="2" id="KW-1185">Reference proteome</keyword>
<gene>
    <name evidence="1" type="ORF">OUZ56_000217</name>
</gene>
<protein>
    <submittedName>
        <fullName evidence="1">Uncharacterized protein</fullName>
    </submittedName>
</protein>
<proteinExistence type="predicted"/>
<sequence length="65" mass="7534">MYEGSFYSCRIISRTKRLRSSFCCYNMPRSSPVCWKLLQLYVVSQLYLSCDAAVNMCFAPCFTHG</sequence>
<evidence type="ECO:0000313" key="2">
    <source>
        <dbReference type="Proteomes" id="UP001234178"/>
    </source>
</evidence>
<name>A0ABQ9ZZ11_9CRUS</name>
<evidence type="ECO:0000313" key="1">
    <source>
        <dbReference type="EMBL" id="KAK4018147.1"/>
    </source>
</evidence>
<reference evidence="1 2" key="1">
    <citation type="journal article" date="2023" name="Nucleic Acids Res.">
        <title>The hologenome of Daphnia magna reveals possible DNA methylation and microbiome-mediated evolution of the host genome.</title>
        <authorList>
            <person name="Chaturvedi A."/>
            <person name="Li X."/>
            <person name="Dhandapani V."/>
            <person name="Marshall H."/>
            <person name="Kissane S."/>
            <person name="Cuenca-Cambronero M."/>
            <person name="Asole G."/>
            <person name="Calvet F."/>
            <person name="Ruiz-Romero M."/>
            <person name="Marangio P."/>
            <person name="Guigo R."/>
            <person name="Rago D."/>
            <person name="Mirbahai L."/>
            <person name="Eastwood N."/>
            <person name="Colbourne J.K."/>
            <person name="Zhou J."/>
            <person name="Mallon E."/>
            <person name="Orsini L."/>
        </authorList>
    </citation>
    <scope>NUCLEOTIDE SEQUENCE [LARGE SCALE GENOMIC DNA]</scope>
    <source>
        <strain evidence="1">LRV0_1</strain>
    </source>
</reference>
<comment type="caution">
    <text evidence="1">The sequence shown here is derived from an EMBL/GenBank/DDBJ whole genome shotgun (WGS) entry which is preliminary data.</text>
</comment>
<accession>A0ABQ9ZZ11</accession>
<dbReference type="Proteomes" id="UP001234178">
    <property type="component" value="Unassembled WGS sequence"/>
</dbReference>
<dbReference type="EMBL" id="JAOYFB010000036">
    <property type="protein sequence ID" value="KAK4018147.1"/>
    <property type="molecule type" value="Genomic_DNA"/>
</dbReference>